<comment type="caution">
    <text evidence="2">The sequence shown here is derived from an EMBL/GenBank/DDBJ whole genome shotgun (WGS) entry which is preliminary data.</text>
</comment>
<feature type="region of interest" description="Disordered" evidence="1">
    <location>
        <begin position="1"/>
        <end position="21"/>
    </location>
</feature>
<name>A0ABD2NGC7_9CUCU</name>
<dbReference type="AlphaFoldDB" id="A0ABD2NGC7"/>
<proteinExistence type="predicted"/>
<accession>A0ABD2NGC7</accession>
<gene>
    <name evidence="2" type="ORF">HHI36_012946</name>
</gene>
<protein>
    <submittedName>
        <fullName evidence="2">Uncharacterized protein</fullName>
    </submittedName>
</protein>
<evidence type="ECO:0000256" key="1">
    <source>
        <dbReference type="SAM" id="MobiDB-lite"/>
    </source>
</evidence>
<organism evidence="2 3">
    <name type="scientific">Cryptolaemus montrouzieri</name>
    <dbReference type="NCBI Taxonomy" id="559131"/>
    <lineage>
        <taxon>Eukaryota</taxon>
        <taxon>Metazoa</taxon>
        <taxon>Ecdysozoa</taxon>
        <taxon>Arthropoda</taxon>
        <taxon>Hexapoda</taxon>
        <taxon>Insecta</taxon>
        <taxon>Pterygota</taxon>
        <taxon>Neoptera</taxon>
        <taxon>Endopterygota</taxon>
        <taxon>Coleoptera</taxon>
        <taxon>Polyphaga</taxon>
        <taxon>Cucujiformia</taxon>
        <taxon>Coccinelloidea</taxon>
        <taxon>Coccinellidae</taxon>
        <taxon>Scymninae</taxon>
        <taxon>Scymnini</taxon>
        <taxon>Cryptolaemus</taxon>
    </lineage>
</organism>
<evidence type="ECO:0000313" key="3">
    <source>
        <dbReference type="Proteomes" id="UP001516400"/>
    </source>
</evidence>
<sequence length="107" mass="12568">MEEGSKRVERDEGMRSTNIRKKEFPPLLSKMLNIVQPNIAENLKAGFRKCGIFPLDMNEVLNASLYVPILKRKRLLPEKDLKLRELKGIVEKRWTFLLEKVNVYQIL</sequence>
<keyword evidence="3" id="KW-1185">Reference proteome</keyword>
<dbReference type="EMBL" id="JABFTP020000103">
    <property type="protein sequence ID" value="KAL3277604.1"/>
    <property type="molecule type" value="Genomic_DNA"/>
</dbReference>
<evidence type="ECO:0000313" key="2">
    <source>
        <dbReference type="EMBL" id="KAL3277604.1"/>
    </source>
</evidence>
<reference evidence="2 3" key="1">
    <citation type="journal article" date="2021" name="BMC Biol.">
        <title>Horizontally acquired antibacterial genes associated with adaptive radiation of ladybird beetles.</title>
        <authorList>
            <person name="Li H.S."/>
            <person name="Tang X.F."/>
            <person name="Huang Y.H."/>
            <person name="Xu Z.Y."/>
            <person name="Chen M.L."/>
            <person name="Du X.Y."/>
            <person name="Qiu B.Y."/>
            <person name="Chen P.T."/>
            <person name="Zhang W."/>
            <person name="Slipinski A."/>
            <person name="Escalona H.E."/>
            <person name="Waterhouse R.M."/>
            <person name="Zwick A."/>
            <person name="Pang H."/>
        </authorList>
    </citation>
    <scope>NUCLEOTIDE SEQUENCE [LARGE SCALE GENOMIC DNA]</scope>
    <source>
        <strain evidence="2">SYSU2018</strain>
    </source>
</reference>
<dbReference type="Proteomes" id="UP001516400">
    <property type="component" value="Unassembled WGS sequence"/>
</dbReference>